<dbReference type="InterPro" id="IPR029033">
    <property type="entry name" value="His_PPase_superfam"/>
</dbReference>
<dbReference type="STRING" id="1035195.HMPREF9997_01763"/>
<feature type="region of interest" description="Disordered" evidence="4">
    <location>
        <begin position="146"/>
        <end position="166"/>
    </location>
</feature>
<dbReference type="GO" id="GO:0004523">
    <property type="term" value="F:RNA-DNA hybrid ribonuclease activity"/>
    <property type="evidence" value="ECO:0007669"/>
    <property type="project" value="InterPro"/>
</dbReference>
<dbReference type="PANTHER" id="PTHR48100:SF62">
    <property type="entry name" value="GLUCOSYL-3-PHOSPHOGLYCERATE PHOSPHATASE"/>
    <property type="match status" value="1"/>
</dbReference>
<dbReference type="SMART" id="SM00855">
    <property type="entry name" value="PGAM"/>
    <property type="match status" value="1"/>
</dbReference>
<dbReference type="PANTHER" id="PTHR48100">
    <property type="entry name" value="BROAD-SPECIFICITY PHOSPHATASE YOR283W-RELATED"/>
    <property type="match status" value="1"/>
</dbReference>
<dbReference type="NCBIfam" id="NF005567">
    <property type="entry name" value="PRK07238.1"/>
    <property type="match status" value="1"/>
</dbReference>
<dbReference type="InterPro" id="IPR036397">
    <property type="entry name" value="RNaseH_sf"/>
</dbReference>
<feature type="compositionally biased region" description="Polar residues" evidence="4">
    <location>
        <begin position="157"/>
        <end position="166"/>
    </location>
</feature>
<dbReference type="SUPFAM" id="SSF53098">
    <property type="entry name" value="Ribonuclease H-like"/>
    <property type="match status" value="1"/>
</dbReference>
<gene>
    <name evidence="6" type="ORF">HMPREF9997_01763</name>
</gene>
<dbReference type="EMBL" id="AMEM01000023">
    <property type="protein sequence ID" value="EKX89520.1"/>
    <property type="molecule type" value="Genomic_DNA"/>
</dbReference>
<dbReference type="Pfam" id="PF13456">
    <property type="entry name" value="RVT_3"/>
    <property type="match status" value="1"/>
</dbReference>
<dbReference type="RefSeq" id="WP_006063991.1">
    <property type="nucleotide sequence ID" value="NZ_KB290831.1"/>
</dbReference>
<dbReference type="Gene3D" id="3.30.420.10">
    <property type="entry name" value="Ribonuclease H-like superfamily/Ribonuclease H"/>
    <property type="match status" value="1"/>
</dbReference>
<dbReference type="GO" id="GO:0016791">
    <property type="term" value="F:phosphatase activity"/>
    <property type="evidence" value="ECO:0007669"/>
    <property type="project" value="TreeGrafter"/>
</dbReference>
<dbReference type="CDD" id="cd09279">
    <property type="entry name" value="RNase_HI_like"/>
    <property type="match status" value="1"/>
</dbReference>
<dbReference type="InterPro" id="IPR013078">
    <property type="entry name" value="His_Pase_superF_clade-1"/>
</dbReference>
<dbReference type="eggNOG" id="COG0328">
    <property type="taxonomic scope" value="Bacteria"/>
</dbReference>
<dbReference type="CDD" id="cd07067">
    <property type="entry name" value="HP_PGM_like"/>
    <property type="match status" value="1"/>
</dbReference>
<feature type="active site" description="Proton donor/acceptor" evidence="2">
    <location>
        <position position="253"/>
    </location>
</feature>
<comment type="caution">
    <text evidence="6">The sequence shown here is derived from an EMBL/GenBank/DDBJ whole genome shotgun (WGS) entry which is preliminary data.</text>
</comment>
<keyword evidence="7" id="KW-1185">Reference proteome</keyword>
<accession>L1MEP0</accession>
<dbReference type="InterPro" id="IPR012337">
    <property type="entry name" value="RNaseH-like_sf"/>
</dbReference>
<dbReference type="Pfam" id="PF00300">
    <property type="entry name" value="His_Phos_1"/>
    <property type="match status" value="1"/>
</dbReference>
<feature type="domain" description="RNase H type-1" evidence="5">
    <location>
        <begin position="1"/>
        <end position="130"/>
    </location>
</feature>
<evidence type="ECO:0000256" key="2">
    <source>
        <dbReference type="PIRSR" id="PIRSR613078-1"/>
    </source>
</evidence>
<dbReference type="GO" id="GO:0003676">
    <property type="term" value="F:nucleic acid binding"/>
    <property type="evidence" value="ECO:0007669"/>
    <property type="project" value="InterPro"/>
</dbReference>
<dbReference type="Proteomes" id="UP000010445">
    <property type="component" value="Unassembled WGS sequence"/>
</dbReference>
<dbReference type="eggNOG" id="COG0406">
    <property type="taxonomic scope" value="Bacteria"/>
</dbReference>
<dbReference type="OrthoDB" id="5296884at2"/>
<dbReference type="HOGENOM" id="CLU_035712_0_0_11"/>
<dbReference type="Gene3D" id="3.40.50.1240">
    <property type="entry name" value="Phosphoglycerate mutase-like"/>
    <property type="match status" value="1"/>
</dbReference>
<feature type="active site" description="Proton donor/acceptor; for phosphatase activity" evidence="1">
    <location>
        <position position="253"/>
    </location>
</feature>
<dbReference type="PROSITE" id="PS50879">
    <property type="entry name" value="RNASE_H_1"/>
    <property type="match status" value="1"/>
</dbReference>
<evidence type="ECO:0000259" key="5">
    <source>
        <dbReference type="PROSITE" id="PS50879"/>
    </source>
</evidence>
<dbReference type="PIRSF" id="PIRSF036922">
    <property type="entry name" value="RNaseH_PGAM"/>
    <property type="match status" value="1"/>
</dbReference>
<protein>
    <submittedName>
        <fullName evidence="6">Ribonuclease HI</fullName>
    </submittedName>
</protein>
<feature type="binding site" evidence="3">
    <location>
        <position position="229"/>
    </location>
    <ligand>
        <name>substrate</name>
    </ligand>
</feature>
<evidence type="ECO:0000256" key="1">
    <source>
        <dbReference type="PIRSR" id="PIRSR036922-1"/>
    </source>
</evidence>
<dbReference type="FunFam" id="3.30.420.10:FF:000076">
    <property type="entry name" value="RBR-type E3 ubiquitin transferase"/>
    <property type="match status" value="1"/>
</dbReference>
<evidence type="ECO:0000313" key="7">
    <source>
        <dbReference type="Proteomes" id="UP000010445"/>
    </source>
</evidence>
<evidence type="ECO:0000256" key="4">
    <source>
        <dbReference type="SAM" id="MobiDB-lite"/>
    </source>
</evidence>
<dbReference type="InterPro" id="IPR050275">
    <property type="entry name" value="PGM_Phosphatase"/>
</dbReference>
<dbReference type="PATRIC" id="fig|1035195.3.peg.1597"/>
<feature type="active site" description="Tele-phosphohistidine intermediate" evidence="1">
    <location>
        <position position="179"/>
    </location>
</feature>
<dbReference type="AlphaFoldDB" id="L1MEP0"/>
<dbReference type="InterPro" id="IPR014636">
    <property type="entry name" value="RNaseH/PGlycerate_mutase"/>
</dbReference>
<evidence type="ECO:0000313" key="6">
    <source>
        <dbReference type="EMBL" id="EKX89520.1"/>
    </source>
</evidence>
<proteinExistence type="predicted"/>
<evidence type="ECO:0000256" key="3">
    <source>
        <dbReference type="PIRSR" id="PIRSR613078-2"/>
    </source>
</evidence>
<reference evidence="6 7" key="1">
    <citation type="submission" date="2012-05" db="EMBL/GenBank/DDBJ databases">
        <authorList>
            <person name="Weinstock G."/>
            <person name="Sodergren E."/>
            <person name="Lobos E.A."/>
            <person name="Fulton L."/>
            <person name="Fulton R."/>
            <person name="Courtney L."/>
            <person name="Fronick C."/>
            <person name="O'Laughlin M."/>
            <person name="Godfrey J."/>
            <person name="Wilson R.M."/>
            <person name="Miner T."/>
            <person name="Farmer C."/>
            <person name="Delehaunty K."/>
            <person name="Cordes M."/>
            <person name="Minx P."/>
            <person name="Tomlinson C."/>
            <person name="Chen J."/>
            <person name="Wollam A."/>
            <person name="Pepin K.H."/>
            <person name="Bhonagiri V."/>
            <person name="Zhang X."/>
            <person name="Suruliraj S."/>
            <person name="Warren W."/>
            <person name="Mitreva M."/>
            <person name="Mardis E.R."/>
            <person name="Wilson R.K."/>
        </authorList>
    </citation>
    <scope>NUCLEOTIDE SEQUENCE [LARGE SCALE GENOMIC DNA]</scope>
    <source>
        <strain evidence="6 7">F0235</strain>
    </source>
</reference>
<dbReference type="InterPro" id="IPR002156">
    <property type="entry name" value="RNaseH_domain"/>
</dbReference>
<dbReference type="GO" id="GO:0005737">
    <property type="term" value="C:cytoplasm"/>
    <property type="evidence" value="ECO:0007669"/>
    <property type="project" value="TreeGrafter"/>
</dbReference>
<dbReference type="SUPFAM" id="SSF53254">
    <property type="entry name" value="Phosphoglycerate mutase-like"/>
    <property type="match status" value="1"/>
</dbReference>
<organism evidence="6 7">
    <name type="scientific">Corynebacterium durum F0235</name>
    <dbReference type="NCBI Taxonomy" id="1035195"/>
    <lineage>
        <taxon>Bacteria</taxon>
        <taxon>Bacillati</taxon>
        <taxon>Actinomycetota</taxon>
        <taxon>Actinomycetes</taxon>
        <taxon>Mycobacteriales</taxon>
        <taxon>Corynebacteriaceae</taxon>
        <taxon>Corynebacterium</taxon>
    </lineage>
</organism>
<name>L1MEP0_9CORY</name>
<sequence length="371" mass="38917">MKVQIKADGGSRGNPGIAGSGTVLYDASGTVLTSIADYVGTATNNVAEYRALLNGLEAARDLGATEVEVLMDSKLVVEQMSGRWKIKHPDMKELALKAQAIARDFDVISYTWIPRAENSEADALANQAMDAGAAGAPIGIVAGGEDEAEEGTDGKTHTTCPTSWNGATTEPTRLILLRHGQTEMSAARQYSGRSNPPLTQLGTQQAAGAARRLAARGGIDAIVASPLTRTMETARACGDALGLPVASVDGLIELDFGEWDGLTFAQAHEANPEAHSAWLSDTSIVPPGGESLDAAYQRISAVKDELCKDYAGKTVLVVSHVTPIKALLRMALGAGPSLFHCLHLDLASISIAEFYADGPTVVRLVNDTSHL</sequence>